<dbReference type="EMBL" id="JAKWBI020000211">
    <property type="protein sequence ID" value="KAJ2898972.1"/>
    <property type="molecule type" value="Genomic_DNA"/>
</dbReference>
<dbReference type="Pfam" id="PF14474">
    <property type="entry name" value="RTC4"/>
    <property type="match status" value="1"/>
</dbReference>
<evidence type="ECO:0000313" key="10">
    <source>
        <dbReference type="Proteomes" id="UP001201980"/>
    </source>
</evidence>
<dbReference type="GO" id="GO:0005737">
    <property type="term" value="C:cytoplasm"/>
    <property type="evidence" value="ECO:0007669"/>
    <property type="project" value="UniProtKB-SubCell"/>
</dbReference>
<name>A0AAD5RNC6_9PEZI</name>
<evidence type="ECO:0000256" key="1">
    <source>
        <dbReference type="ARBA" id="ARBA00002738"/>
    </source>
</evidence>
<sequence>MFTEKVRSGRERTLLQTGSFISPGYYGPQGARRILEFVARRFRDEILTWAVENRLSAKGKMPFLKSVVVAKLVVRPVMEDMAVRGEEAEKIL</sequence>
<dbReference type="PANTHER" id="PTHR41391">
    <property type="entry name" value="RESTRICTION OF TELOMERE CAPPING PROTEIN 4"/>
    <property type="match status" value="1"/>
</dbReference>
<proteinExistence type="inferred from homology"/>
<evidence type="ECO:0000256" key="7">
    <source>
        <dbReference type="ARBA" id="ARBA00023242"/>
    </source>
</evidence>
<protein>
    <recommendedName>
        <fullName evidence="5">Restriction of telomere capping protein 4</fullName>
    </recommendedName>
</protein>
<dbReference type="InterPro" id="IPR028094">
    <property type="entry name" value="RTC4_C"/>
</dbReference>
<feature type="domain" description="Restriction of telomere capping protein 4 C-terminal" evidence="8">
    <location>
        <begin position="1"/>
        <end position="92"/>
    </location>
</feature>
<dbReference type="SMART" id="SM01312">
    <property type="entry name" value="RTC4"/>
    <property type="match status" value="1"/>
</dbReference>
<organism evidence="9 10">
    <name type="scientific">Zalerion maritima</name>
    <dbReference type="NCBI Taxonomy" id="339359"/>
    <lineage>
        <taxon>Eukaryota</taxon>
        <taxon>Fungi</taxon>
        <taxon>Dikarya</taxon>
        <taxon>Ascomycota</taxon>
        <taxon>Pezizomycotina</taxon>
        <taxon>Sordariomycetes</taxon>
        <taxon>Lulworthiomycetidae</taxon>
        <taxon>Lulworthiales</taxon>
        <taxon>Lulworthiaceae</taxon>
        <taxon>Zalerion</taxon>
    </lineage>
</organism>
<accession>A0AAD5RNC6</accession>
<reference evidence="9" key="1">
    <citation type="submission" date="2022-07" db="EMBL/GenBank/DDBJ databases">
        <title>Draft genome sequence of Zalerion maritima ATCC 34329, a (micro)plastics degrading marine fungus.</title>
        <authorList>
            <person name="Paco A."/>
            <person name="Goncalves M.F.M."/>
            <person name="Rocha-Santos T.A.P."/>
            <person name="Alves A."/>
        </authorList>
    </citation>
    <scope>NUCLEOTIDE SEQUENCE</scope>
    <source>
        <strain evidence="9">ATCC 34329</strain>
    </source>
</reference>
<dbReference type="AlphaFoldDB" id="A0AAD5RNC6"/>
<keyword evidence="10" id="KW-1185">Reference proteome</keyword>
<gene>
    <name evidence="9" type="ORF">MKZ38_003541</name>
</gene>
<evidence type="ECO:0000256" key="6">
    <source>
        <dbReference type="ARBA" id="ARBA00022490"/>
    </source>
</evidence>
<evidence type="ECO:0000256" key="3">
    <source>
        <dbReference type="ARBA" id="ARBA00004496"/>
    </source>
</evidence>
<comment type="subcellular location">
    <subcellularLocation>
        <location evidence="3">Cytoplasm</location>
    </subcellularLocation>
    <subcellularLocation>
        <location evidence="2">Nucleus</location>
    </subcellularLocation>
</comment>
<dbReference type="GO" id="GO:0005634">
    <property type="term" value="C:nucleus"/>
    <property type="evidence" value="ECO:0007669"/>
    <property type="project" value="UniProtKB-SubCell"/>
</dbReference>
<evidence type="ECO:0000313" key="9">
    <source>
        <dbReference type="EMBL" id="KAJ2898972.1"/>
    </source>
</evidence>
<dbReference type="Proteomes" id="UP001201980">
    <property type="component" value="Unassembled WGS sequence"/>
</dbReference>
<comment type="caution">
    <text evidence="9">The sequence shown here is derived from an EMBL/GenBank/DDBJ whole genome shotgun (WGS) entry which is preliminary data.</text>
</comment>
<dbReference type="PANTHER" id="PTHR41391:SF1">
    <property type="entry name" value="RESTRICTION OF TELOMERE CAPPING PROTEIN 4"/>
    <property type="match status" value="1"/>
</dbReference>
<evidence type="ECO:0000256" key="4">
    <source>
        <dbReference type="ARBA" id="ARBA00009461"/>
    </source>
</evidence>
<keyword evidence="6" id="KW-0963">Cytoplasm</keyword>
<evidence type="ECO:0000256" key="5">
    <source>
        <dbReference type="ARBA" id="ARBA00015162"/>
    </source>
</evidence>
<evidence type="ECO:0000259" key="8">
    <source>
        <dbReference type="SMART" id="SM01312"/>
    </source>
</evidence>
<keyword evidence="7" id="KW-0539">Nucleus</keyword>
<comment type="similarity">
    <text evidence="4">Belongs to the RTC4 family.</text>
</comment>
<evidence type="ECO:0000256" key="2">
    <source>
        <dbReference type="ARBA" id="ARBA00004123"/>
    </source>
</evidence>
<comment type="function">
    <text evidence="1">May be involved in a process influencing telomere capping.</text>
</comment>
<dbReference type="InterPro" id="IPR039024">
    <property type="entry name" value="RTC4"/>
</dbReference>